<evidence type="ECO:0000256" key="1">
    <source>
        <dbReference type="ARBA" id="ARBA00001946"/>
    </source>
</evidence>
<evidence type="ECO:0000256" key="7">
    <source>
        <dbReference type="ARBA" id="ARBA00022842"/>
    </source>
</evidence>
<organism evidence="9 10">
    <name type="scientific">Nemorincola caseinilytica</name>
    <dbReference type="NCBI Taxonomy" id="2054315"/>
    <lineage>
        <taxon>Bacteria</taxon>
        <taxon>Pseudomonadati</taxon>
        <taxon>Bacteroidota</taxon>
        <taxon>Chitinophagia</taxon>
        <taxon>Chitinophagales</taxon>
        <taxon>Chitinophagaceae</taxon>
        <taxon>Nemorincola</taxon>
    </lineage>
</organism>
<dbReference type="RefSeq" id="WP_345079453.1">
    <property type="nucleotide sequence ID" value="NZ_BAABFA010000008.1"/>
</dbReference>
<evidence type="ECO:0000256" key="6">
    <source>
        <dbReference type="ARBA" id="ARBA00022840"/>
    </source>
</evidence>
<evidence type="ECO:0000256" key="5">
    <source>
        <dbReference type="ARBA" id="ARBA00022741"/>
    </source>
</evidence>
<name>A0ABP8N9J3_9BACT</name>
<keyword evidence="3" id="KW-0548">Nucleotidyltransferase</keyword>
<keyword evidence="6" id="KW-0067">ATP-binding</keyword>
<proteinExistence type="predicted"/>
<keyword evidence="10" id="KW-1185">Reference proteome</keyword>
<dbReference type="EMBL" id="BAABFA010000008">
    <property type="protein sequence ID" value="GAA4462753.1"/>
    <property type="molecule type" value="Genomic_DNA"/>
</dbReference>
<evidence type="ECO:0000256" key="3">
    <source>
        <dbReference type="ARBA" id="ARBA00022695"/>
    </source>
</evidence>
<dbReference type="Proteomes" id="UP001500067">
    <property type="component" value="Unassembled WGS sequence"/>
</dbReference>
<evidence type="ECO:0000313" key="10">
    <source>
        <dbReference type="Proteomes" id="UP001500067"/>
    </source>
</evidence>
<feature type="domain" description="Polymerase beta nucleotidyltransferase" evidence="8">
    <location>
        <begin position="11"/>
        <end position="105"/>
    </location>
</feature>
<evidence type="ECO:0000259" key="8">
    <source>
        <dbReference type="Pfam" id="PF18765"/>
    </source>
</evidence>
<dbReference type="PANTHER" id="PTHR33571">
    <property type="entry name" value="SSL8005 PROTEIN"/>
    <property type="match status" value="1"/>
</dbReference>
<reference evidence="10" key="1">
    <citation type="journal article" date="2019" name="Int. J. Syst. Evol. Microbiol.">
        <title>The Global Catalogue of Microorganisms (GCM) 10K type strain sequencing project: providing services to taxonomists for standard genome sequencing and annotation.</title>
        <authorList>
            <consortium name="The Broad Institute Genomics Platform"/>
            <consortium name="The Broad Institute Genome Sequencing Center for Infectious Disease"/>
            <person name="Wu L."/>
            <person name="Ma J."/>
        </authorList>
    </citation>
    <scope>NUCLEOTIDE SEQUENCE [LARGE SCALE GENOMIC DNA]</scope>
    <source>
        <strain evidence="10">JCM 32105</strain>
    </source>
</reference>
<keyword evidence="7" id="KW-0460">Magnesium</keyword>
<accession>A0ABP8N9J3</accession>
<dbReference type="Pfam" id="PF18765">
    <property type="entry name" value="Polbeta"/>
    <property type="match status" value="1"/>
</dbReference>
<sequence>MIALIENNIQAIRDVCKKHHVRSLYLIGSTTRPDHFNDSSDIDLLYRFRKEDIPEMDYADNYFDLLFTLQDMLGRKVDLVAEEKMRNPFFIKSIDRDKQLIYANNNVQAAAFYFRPYTFY</sequence>
<dbReference type="InterPro" id="IPR041633">
    <property type="entry name" value="Polbeta"/>
</dbReference>
<comment type="caution">
    <text evidence="9">The sequence shown here is derived from an EMBL/GenBank/DDBJ whole genome shotgun (WGS) entry which is preliminary data.</text>
</comment>
<evidence type="ECO:0000256" key="4">
    <source>
        <dbReference type="ARBA" id="ARBA00022723"/>
    </source>
</evidence>
<dbReference type="PANTHER" id="PTHR33571:SF12">
    <property type="entry name" value="BSL3053 PROTEIN"/>
    <property type="match status" value="1"/>
</dbReference>
<dbReference type="CDD" id="cd05403">
    <property type="entry name" value="NT_KNTase_like"/>
    <property type="match status" value="1"/>
</dbReference>
<dbReference type="InterPro" id="IPR052038">
    <property type="entry name" value="Type-VII_TA_antitoxin"/>
</dbReference>
<protein>
    <submittedName>
        <fullName evidence="9">Nucleotidyltransferase domain-containing protein</fullName>
    </submittedName>
</protein>
<comment type="cofactor">
    <cofactor evidence="1">
        <name>Mg(2+)</name>
        <dbReference type="ChEBI" id="CHEBI:18420"/>
    </cofactor>
</comment>
<keyword evidence="5" id="KW-0547">Nucleotide-binding</keyword>
<keyword evidence="4" id="KW-0479">Metal-binding</keyword>
<dbReference type="SUPFAM" id="SSF81301">
    <property type="entry name" value="Nucleotidyltransferase"/>
    <property type="match status" value="1"/>
</dbReference>
<keyword evidence="2" id="KW-0808">Transferase</keyword>
<evidence type="ECO:0000256" key="2">
    <source>
        <dbReference type="ARBA" id="ARBA00022679"/>
    </source>
</evidence>
<evidence type="ECO:0000313" key="9">
    <source>
        <dbReference type="EMBL" id="GAA4462753.1"/>
    </source>
</evidence>
<dbReference type="InterPro" id="IPR043519">
    <property type="entry name" value="NT_sf"/>
</dbReference>
<dbReference type="Gene3D" id="3.30.460.10">
    <property type="entry name" value="Beta Polymerase, domain 2"/>
    <property type="match status" value="1"/>
</dbReference>
<gene>
    <name evidence="9" type="ORF">GCM10023093_09910</name>
</gene>